<sequence>MVFQGIIGIYTYYFEQGFWFGTRIINPFLNFVP</sequence>
<protein>
    <submittedName>
        <fullName evidence="1">Uncharacterized protein</fullName>
    </submittedName>
</protein>
<organism evidence="1 2">
    <name type="scientific">Flavobacterium phage vB_FspM_immuto_2-6A</name>
    <dbReference type="NCBI Taxonomy" id="2801477"/>
    <lineage>
        <taxon>Viruses</taxon>
        <taxon>Duplodnaviria</taxon>
        <taxon>Heunggongvirae</taxon>
        <taxon>Uroviricota</taxon>
        <taxon>Caudoviricetes</taxon>
        <taxon>Immutovirus</taxon>
        <taxon>Immutovirus immuto</taxon>
    </lineage>
</organism>
<accession>A0A7T8IWJ3</accession>
<evidence type="ECO:0000313" key="1">
    <source>
        <dbReference type="EMBL" id="QQO91710.1"/>
    </source>
</evidence>
<dbReference type="EMBL" id="MW353175">
    <property type="protein sequence ID" value="QQO91710.1"/>
    <property type="molecule type" value="Genomic_DNA"/>
</dbReference>
<keyword evidence="2" id="KW-1185">Reference proteome</keyword>
<proteinExistence type="predicted"/>
<name>A0A7T8IWJ3_9CAUD</name>
<reference evidence="1 2" key="1">
    <citation type="submission" date="2020-12" db="EMBL/GenBank/DDBJ databases">
        <title>Dynamics of Baltic Sea phages driven by environmental changes.</title>
        <authorList>
            <person name="Hoetzinger M."/>
            <person name="Nilsson E."/>
            <person name="Holmfeldt K."/>
        </authorList>
    </citation>
    <scope>NUCLEOTIDE SEQUENCE [LARGE SCALE GENOMIC DNA]</scope>
</reference>
<dbReference type="Proteomes" id="UP000595566">
    <property type="component" value="Segment"/>
</dbReference>
<evidence type="ECO:0000313" key="2">
    <source>
        <dbReference type="Proteomes" id="UP000595566"/>
    </source>
</evidence>
<gene>
    <name evidence="1" type="ORF">immuto26A_31</name>
</gene>